<dbReference type="InterPro" id="IPR029044">
    <property type="entry name" value="Nucleotide-diphossugar_trans"/>
</dbReference>
<dbReference type="Proteomes" id="UP000192920">
    <property type="component" value="Unassembled WGS sequence"/>
</dbReference>
<feature type="binding site" evidence="8">
    <location>
        <position position="100"/>
    </location>
    <ligand>
        <name>GTP</name>
        <dbReference type="ChEBI" id="CHEBI:37565"/>
    </ligand>
</feature>
<dbReference type="GO" id="GO:0005737">
    <property type="term" value="C:cytoplasm"/>
    <property type="evidence" value="ECO:0007669"/>
    <property type="project" value="UniProtKB-SubCell"/>
</dbReference>
<keyword evidence="3 8" id="KW-0479">Metal-binding</keyword>
<dbReference type="Gene3D" id="3.90.550.10">
    <property type="entry name" value="Spore Coat Polysaccharide Biosynthesis Protein SpsA, Chain A"/>
    <property type="match status" value="1"/>
</dbReference>
<feature type="binding site" evidence="8">
    <location>
        <position position="70"/>
    </location>
    <ligand>
        <name>GTP</name>
        <dbReference type="ChEBI" id="CHEBI:37565"/>
    </ligand>
</feature>
<comment type="catalytic activity">
    <reaction evidence="8">
        <text>Mo-molybdopterin + GTP + H(+) = Mo-molybdopterin guanine dinucleotide + diphosphate</text>
        <dbReference type="Rhea" id="RHEA:34243"/>
        <dbReference type="ChEBI" id="CHEBI:15378"/>
        <dbReference type="ChEBI" id="CHEBI:33019"/>
        <dbReference type="ChEBI" id="CHEBI:37565"/>
        <dbReference type="ChEBI" id="CHEBI:71302"/>
        <dbReference type="ChEBI" id="CHEBI:71310"/>
        <dbReference type="EC" id="2.7.7.77"/>
    </reaction>
</comment>
<dbReference type="STRING" id="1123014.SAMN02745746_02406"/>
<dbReference type="NCBIfam" id="TIGR02665">
    <property type="entry name" value="molyb_mobA"/>
    <property type="match status" value="1"/>
</dbReference>
<feature type="domain" description="MobA-like NTP transferase" evidence="9">
    <location>
        <begin position="5"/>
        <end position="159"/>
    </location>
</feature>
<dbReference type="GO" id="GO:1902758">
    <property type="term" value="P:bis(molybdopterin guanine dinucleotide)molybdenum biosynthetic process"/>
    <property type="evidence" value="ECO:0007669"/>
    <property type="project" value="TreeGrafter"/>
</dbReference>
<dbReference type="EC" id="2.7.7.77" evidence="8"/>
<feature type="binding site" evidence="8">
    <location>
        <position position="100"/>
    </location>
    <ligand>
        <name>Mg(2+)</name>
        <dbReference type="ChEBI" id="CHEBI:18420"/>
    </ligand>
</feature>
<dbReference type="AlphaFoldDB" id="A0A1Y6C019"/>
<comment type="cofactor">
    <cofactor evidence="8">
        <name>Mg(2+)</name>
        <dbReference type="ChEBI" id="CHEBI:18420"/>
    </cofactor>
</comment>
<keyword evidence="6 8" id="KW-0342">GTP-binding</keyword>
<evidence type="ECO:0000313" key="10">
    <source>
        <dbReference type="EMBL" id="SMF29505.1"/>
    </source>
</evidence>
<dbReference type="InterPro" id="IPR025877">
    <property type="entry name" value="MobA-like_NTP_Trfase"/>
</dbReference>
<keyword evidence="5 8" id="KW-0460">Magnesium</keyword>
<dbReference type="PANTHER" id="PTHR19136:SF81">
    <property type="entry name" value="MOLYBDENUM COFACTOR GUANYLYLTRANSFERASE"/>
    <property type="match status" value="1"/>
</dbReference>
<dbReference type="GO" id="GO:0061603">
    <property type="term" value="F:molybdenum cofactor guanylyltransferase activity"/>
    <property type="evidence" value="ECO:0007669"/>
    <property type="project" value="UniProtKB-EC"/>
</dbReference>
<dbReference type="CDD" id="cd02503">
    <property type="entry name" value="MobA"/>
    <property type="match status" value="1"/>
</dbReference>
<evidence type="ECO:0000259" key="9">
    <source>
        <dbReference type="Pfam" id="PF12804"/>
    </source>
</evidence>
<evidence type="ECO:0000256" key="2">
    <source>
        <dbReference type="ARBA" id="ARBA00022679"/>
    </source>
</evidence>
<dbReference type="GO" id="GO:0005525">
    <property type="term" value="F:GTP binding"/>
    <property type="evidence" value="ECO:0007669"/>
    <property type="project" value="UniProtKB-UniRule"/>
</dbReference>
<dbReference type="RefSeq" id="WP_085276647.1">
    <property type="nucleotide sequence ID" value="NZ_FXAG01000012.1"/>
</dbReference>
<name>A0A1Y6C019_9NEIS</name>
<organism evidence="10 11">
    <name type="scientific">Pseudogulbenkiania subflava DSM 22618</name>
    <dbReference type="NCBI Taxonomy" id="1123014"/>
    <lineage>
        <taxon>Bacteria</taxon>
        <taxon>Pseudomonadati</taxon>
        <taxon>Pseudomonadota</taxon>
        <taxon>Betaproteobacteria</taxon>
        <taxon>Neisseriales</taxon>
        <taxon>Chromobacteriaceae</taxon>
        <taxon>Pseudogulbenkiania</taxon>
    </lineage>
</organism>
<evidence type="ECO:0000256" key="5">
    <source>
        <dbReference type="ARBA" id="ARBA00022842"/>
    </source>
</evidence>
<comment type="subunit">
    <text evidence="8">Monomer.</text>
</comment>
<evidence type="ECO:0000256" key="8">
    <source>
        <dbReference type="HAMAP-Rule" id="MF_00316"/>
    </source>
</evidence>
<reference evidence="11" key="1">
    <citation type="submission" date="2017-04" db="EMBL/GenBank/DDBJ databases">
        <authorList>
            <person name="Varghese N."/>
            <person name="Submissions S."/>
        </authorList>
    </citation>
    <scope>NUCLEOTIDE SEQUENCE [LARGE SCALE GENOMIC DNA]</scope>
    <source>
        <strain evidence="11">DSM 22618</strain>
    </source>
</reference>
<evidence type="ECO:0000256" key="6">
    <source>
        <dbReference type="ARBA" id="ARBA00023134"/>
    </source>
</evidence>
<evidence type="ECO:0000256" key="1">
    <source>
        <dbReference type="ARBA" id="ARBA00022490"/>
    </source>
</evidence>
<dbReference type="EMBL" id="FXAG01000012">
    <property type="protein sequence ID" value="SMF29505.1"/>
    <property type="molecule type" value="Genomic_DNA"/>
</dbReference>
<keyword evidence="1 8" id="KW-0963">Cytoplasm</keyword>
<dbReference type="HAMAP" id="MF_00316">
    <property type="entry name" value="MobA"/>
    <property type="match status" value="1"/>
</dbReference>
<dbReference type="PANTHER" id="PTHR19136">
    <property type="entry name" value="MOLYBDENUM COFACTOR GUANYLYLTRANSFERASE"/>
    <property type="match status" value="1"/>
</dbReference>
<comment type="subcellular location">
    <subcellularLocation>
        <location evidence="8">Cytoplasm</location>
    </subcellularLocation>
</comment>
<dbReference type="InterPro" id="IPR013482">
    <property type="entry name" value="Molybde_CF_guanTrfase"/>
</dbReference>
<accession>A0A1Y6C019</accession>
<dbReference type="GO" id="GO:0046872">
    <property type="term" value="F:metal ion binding"/>
    <property type="evidence" value="ECO:0007669"/>
    <property type="project" value="UniProtKB-KW"/>
</dbReference>
<comment type="caution">
    <text evidence="8">Lacks conserved residue(s) required for the propagation of feature annotation.</text>
</comment>
<comment type="similarity">
    <text evidence="8">Belongs to the MobA family.</text>
</comment>
<evidence type="ECO:0000256" key="4">
    <source>
        <dbReference type="ARBA" id="ARBA00022741"/>
    </source>
</evidence>
<dbReference type="SUPFAM" id="SSF53448">
    <property type="entry name" value="Nucleotide-diphospho-sugar transferases"/>
    <property type="match status" value="1"/>
</dbReference>
<evidence type="ECO:0000256" key="3">
    <source>
        <dbReference type="ARBA" id="ARBA00022723"/>
    </source>
</evidence>
<feature type="binding site" evidence="8">
    <location>
        <position position="21"/>
    </location>
    <ligand>
        <name>GTP</name>
        <dbReference type="ChEBI" id="CHEBI:37565"/>
    </ligand>
</feature>
<feature type="binding site" evidence="8">
    <location>
        <begin position="8"/>
        <end position="10"/>
    </location>
    <ligand>
        <name>GTP</name>
        <dbReference type="ChEBI" id="CHEBI:37565"/>
    </ligand>
</feature>
<gene>
    <name evidence="8" type="primary">mobA</name>
    <name evidence="10" type="ORF">SAMN02745746_02406</name>
</gene>
<keyword evidence="2 8" id="KW-0808">Transferase</keyword>
<sequence length="196" mass="20169">MSYSALILAGGRATRMGGQDKGLLELFGQPLIAHTLSALAAQTPAPARILISANRHLDAYRAFGHPVLPDTLPDYPGPLAGLLAGLAAAPHDTLLMLPCDAVRLPAELATRLLTALDGGIDAASASDPEHWHPTLLALRPGLQGALEAYLAGGGRSIRGWLATLEHRIVPFDQALPNLNTPDALAALAAAGPAGLA</sequence>
<proteinExistence type="inferred from homology"/>
<dbReference type="Pfam" id="PF12804">
    <property type="entry name" value="NTP_transf_3"/>
    <property type="match status" value="1"/>
</dbReference>
<comment type="domain">
    <text evidence="8">The N-terminal domain determines nucleotide recognition and specific binding, while the C-terminal domain determines the specific binding to the target protein.</text>
</comment>
<evidence type="ECO:0000256" key="7">
    <source>
        <dbReference type="ARBA" id="ARBA00023150"/>
    </source>
</evidence>
<comment type="function">
    <text evidence="8">Transfers a GMP moiety from GTP to Mo-molybdopterin (Mo-MPT) cofactor (Moco or molybdenum cofactor) to form Mo-molybdopterin guanine dinucleotide (Mo-MGD) cofactor.</text>
</comment>
<protein>
    <recommendedName>
        <fullName evidence="8">Molybdenum cofactor guanylyltransferase</fullName>
        <shortName evidence="8">MoCo guanylyltransferase</shortName>
        <ecNumber evidence="8">2.7.7.77</ecNumber>
    </recommendedName>
    <alternativeName>
        <fullName evidence="8">GTP:molybdopterin guanylyltransferase</fullName>
    </alternativeName>
    <alternativeName>
        <fullName evidence="8">Mo-MPT guanylyltransferase</fullName>
    </alternativeName>
    <alternativeName>
        <fullName evidence="8">Molybdopterin guanylyltransferase</fullName>
    </alternativeName>
    <alternativeName>
        <fullName evidence="8">Molybdopterin-guanine dinucleotide synthase</fullName>
        <shortName evidence="8">MGD synthase</shortName>
    </alternativeName>
</protein>
<keyword evidence="7 8" id="KW-0501">Molybdenum cofactor biosynthesis</keyword>
<keyword evidence="4 8" id="KW-0547">Nucleotide-binding</keyword>
<keyword evidence="11" id="KW-1185">Reference proteome</keyword>
<evidence type="ECO:0000313" key="11">
    <source>
        <dbReference type="Proteomes" id="UP000192920"/>
    </source>
</evidence>